<dbReference type="PROSITE" id="PS51635">
    <property type="entry name" value="PNPLA"/>
    <property type="match status" value="1"/>
</dbReference>
<comment type="caution">
    <text evidence="5">Lacks conserved residue(s) required for the propagation of feature annotation.</text>
</comment>
<dbReference type="EC" id="3.1.1.-" evidence="6"/>
<dbReference type="Gene3D" id="3.40.1090.10">
    <property type="entry name" value="Cytosolic phospholipase A2 catalytic domain"/>
    <property type="match status" value="1"/>
</dbReference>
<evidence type="ECO:0000256" key="4">
    <source>
        <dbReference type="ARBA" id="ARBA00023098"/>
    </source>
</evidence>
<dbReference type="KEGG" id="smo:SELMODRAFT_73869"/>
<protein>
    <recommendedName>
        <fullName evidence="6">Patatin</fullName>
        <ecNumber evidence="6">3.1.1.-</ecNumber>
    </recommendedName>
</protein>
<dbReference type="InterPro" id="IPR002641">
    <property type="entry name" value="PNPLA_dom"/>
</dbReference>
<dbReference type="FunCoup" id="D8QP72">
    <property type="interactions" value="398"/>
</dbReference>
<evidence type="ECO:0000256" key="5">
    <source>
        <dbReference type="PROSITE-ProRule" id="PRU01161"/>
    </source>
</evidence>
<proteinExistence type="inferred from homology"/>
<name>D8QP72_SELML</name>
<feature type="compositionally biased region" description="Low complexity" evidence="7">
    <location>
        <begin position="173"/>
        <end position="195"/>
    </location>
</feature>
<dbReference type="Gramene" id="EFJ38882">
    <property type="protein sequence ID" value="EFJ38882"/>
    <property type="gene ID" value="SELMODRAFT_73869"/>
</dbReference>
<evidence type="ECO:0000313" key="9">
    <source>
        <dbReference type="EMBL" id="EFJ38882.1"/>
    </source>
</evidence>
<comment type="similarity">
    <text evidence="1 6">Belongs to the patatin family.</text>
</comment>
<evidence type="ECO:0000256" key="3">
    <source>
        <dbReference type="ARBA" id="ARBA00022963"/>
    </source>
</evidence>
<dbReference type="Proteomes" id="UP000001514">
    <property type="component" value="Unassembled WGS sequence"/>
</dbReference>
<gene>
    <name evidence="9" type="ORF">SELMODRAFT_73869</name>
</gene>
<dbReference type="AlphaFoldDB" id="D8QP72"/>
<dbReference type="EMBL" id="GL377565">
    <property type="protein sequence ID" value="EFJ38882.1"/>
    <property type="molecule type" value="Genomic_DNA"/>
</dbReference>
<evidence type="ECO:0000256" key="6">
    <source>
        <dbReference type="RuleBase" id="RU361262"/>
    </source>
</evidence>
<dbReference type="Pfam" id="PF01734">
    <property type="entry name" value="Patatin"/>
    <property type="match status" value="1"/>
</dbReference>
<dbReference type="OMA" id="PCKPSID"/>
<dbReference type="GO" id="GO:0016042">
    <property type="term" value="P:lipid catabolic process"/>
    <property type="evidence" value="ECO:0007669"/>
    <property type="project" value="UniProtKB-KW"/>
</dbReference>
<keyword evidence="3 6" id="KW-0442">Lipid degradation</keyword>
<evidence type="ECO:0000259" key="8">
    <source>
        <dbReference type="PROSITE" id="PS51635"/>
    </source>
</evidence>
<comment type="function">
    <text evidence="6">Lipolytic acyl hydrolase (LAH).</text>
</comment>
<evidence type="ECO:0000256" key="2">
    <source>
        <dbReference type="ARBA" id="ARBA00022801"/>
    </source>
</evidence>
<reference evidence="9 10" key="1">
    <citation type="journal article" date="2011" name="Science">
        <title>The Selaginella genome identifies genetic changes associated with the evolution of vascular plants.</title>
        <authorList>
            <person name="Banks J.A."/>
            <person name="Nishiyama T."/>
            <person name="Hasebe M."/>
            <person name="Bowman J.L."/>
            <person name="Gribskov M."/>
            <person name="dePamphilis C."/>
            <person name="Albert V.A."/>
            <person name="Aono N."/>
            <person name="Aoyama T."/>
            <person name="Ambrose B.A."/>
            <person name="Ashton N.W."/>
            <person name="Axtell M.J."/>
            <person name="Barker E."/>
            <person name="Barker M.S."/>
            <person name="Bennetzen J.L."/>
            <person name="Bonawitz N.D."/>
            <person name="Chapple C."/>
            <person name="Cheng C."/>
            <person name="Correa L.G."/>
            <person name="Dacre M."/>
            <person name="DeBarry J."/>
            <person name="Dreyer I."/>
            <person name="Elias M."/>
            <person name="Engstrom E.M."/>
            <person name="Estelle M."/>
            <person name="Feng L."/>
            <person name="Finet C."/>
            <person name="Floyd S.K."/>
            <person name="Frommer W.B."/>
            <person name="Fujita T."/>
            <person name="Gramzow L."/>
            <person name="Gutensohn M."/>
            <person name="Harholt J."/>
            <person name="Hattori M."/>
            <person name="Heyl A."/>
            <person name="Hirai T."/>
            <person name="Hiwatashi Y."/>
            <person name="Ishikawa M."/>
            <person name="Iwata M."/>
            <person name="Karol K.G."/>
            <person name="Koehler B."/>
            <person name="Kolukisaoglu U."/>
            <person name="Kubo M."/>
            <person name="Kurata T."/>
            <person name="Lalonde S."/>
            <person name="Li K."/>
            <person name="Li Y."/>
            <person name="Litt A."/>
            <person name="Lyons E."/>
            <person name="Manning G."/>
            <person name="Maruyama T."/>
            <person name="Michael T.P."/>
            <person name="Mikami K."/>
            <person name="Miyazaki S."/>
            <person name="Morinaga S."/>
            <person name="Murata T."/>
            <person name="Mueller-Roeber B."/>
            <person name="Nelson D.R."/>
            <person name="Obara M."/>
            <person name="Oguri Y."/>
            <person name="Olmstead R.G."/>
            <person name="Onodera N."/>
            <person name="Petersen B.L."/>
            <person name="Pils B."/>
            <person name="Prigge M."/>
            <person name="Rensing S.A."/>
            <person name="Riano-Pachon D.M."/>
            <person name="Roberts A.W."/>
            <person name="Sato Y."/>
            <person name="Scheller H.V."/>
            <person name="Schulz B."/>
            <person name="Schulz C."/>
            <person name="Shakirov E.V."/>
            <person name="Shibagaki N."/>
            <person name="Shinohara N."/>
            <person name="Shippen D.E."/>
            <person name="Soerensen I."/>
            <person name="Sotooka R."/>
            <person name="Sugimoto N."/>
            <person name="Sugita M."/>
            <person name="Sumikawa N."/>
            <person name="Tanurdzic M."/>
            <person name="Theissen G."/>
            <person name="Ulvskov P."/>
            <person name="Wakazuki S."/>
            <person name="Weng J.K."/>
            <person name="Willats W.W."/>
            <person name="Wipf D."/>
            <person name="Wolf P.G."/>
            <person name="Yang L."/>
            <person name="Zimmer A.D."/>
            <person name="Zhu Q."/>
            <person name="Mitros T."/>
            <person name="Hellsten U."/>
            <person name="Loque D."/>
            <person name="Otillar R."/>
            <person name="Salamov A."/>
            <person name="Schmutz J."/>
            <person name="Shapiro H."/>
            <person name="Lindquist E."/>
            <person name="Lucas S."/>
            <person name="Rokhsar D."/>
            <person name="Grigoriev I.V."/>
        </authorList>
    </citation>
    <scope>NUCLEOTIDE SEQUENCE [LARGE SCALE GENOMIC DNA]</scope>
</reference>
<comment type="domain">
    <text evidence="6">The nitrogen atoms of the two glycine residues in the GGXR motif define the oxyanion hole, and stabilize the oxyanion that forms during the nucleophilic attack by the catalytic serine during substrate cleavage.</text>
</comment>
<evidence type="ECO:0000256" key="1">
    <source>
        <dbReference type="ARBA" id="ARBA00010240"/>
    </source>
</evidence>
<dbReference type="GO" id="GO:0016787">
    <property type="term" value="F:hydrolase activity"/>
    <property type="evidence" value="ECO:0007669"/>
    <property type="project" value="UniProtKB-KW"/>
</dbReference>
<keyword evidence="10" id="KW-1185">Reference proteome</keyword>
<evidence type="ECO:0000256" key="7">
    <source>
        <dbReference type="SAM" id="MobiDB-lite"/>
    </source>
</evidence>
<dbReference type="SUPFAM" id="SSF52151">
    <property type="entry name" value="FabD/lysophospholipase-like"/>
    <property type="match status" value="1"/>
</dbReference>
<dbReference type="PANTHER" id="PTHR32241:SF3">
    <property type="entry name" value="PATATIN-LIKE PROTEIN 6"/>
    <property type="match status" value="1"/>
</dbReference>
<keyword evidence="4 6" id="KW-0443">Lipid metabolism</keyword>
<evidence type="ECO:0000313" key="10">
    <source>
        <dbReference type="Proteomes" id="UP000001514"/>
    </source>
</evidence>
<dbReference type="PANTHER" id="PTHR32241">
    <property type="entry name" value="PATATIN-LIKE PROTEIN 6"/>
    <property type="match status" value="1"/>
</dbReference>
<dbReference type="eggNOG" id="KOG0513">
    <property type="taxonomic scope" value="Eukaryota"/>
</dbReference>
<feature type="region of interest" description="Disordered" evidence="7">
    <location>
        <begin position="173"/>
        <end position="198"/>
    </location>
</feature>
<feature type="short sequence motif" description="GXGXXG" evidence="5">
    <location>
        <begin position="81"/>
        <end position="86"/>
    </location>
</feature>
<feature type="domain" description="PNPLA" evidence="8">
    <location>
        <begin position="77"/>
        <end position="302"/>
    </location>
</feature>
<dbReference type="InterPro" id="IPR016035">
    <property type="entry name" value="Acyl_Trfase/lysoPLipase"/>
</dbReference>
<dbReference type="InParanoid" id="D8QP72"/>
<dbReference type="HOGENOM" id="CLU_000288_144_1_1"/>
<organism evidence="10">
    <name type="scientific">Selaginella moellendorffii</name>
    <name type="common">Spikemoss</name>
    <dbReference type="NCBI Taxonomy" id="88036"/>
    <lineage>
        <taxon>Eukaryota</taxon>
        <taxon>Viridiplantae</taxon>
        <taxon>Streptophyta</taxon>
        <taxon>Embryophyta</taxon>
        <taxon>Tracheophyta</taxon>
        <taxon>Lycopodiopsida</taxon>
        <taxon>Selaginellales</taxon>
        <taxon>Selaginellaceae</taxon>
        <taxon>Selaginella</taxon>
    </lineage>
</organism>
<accession>D8QP72</accession>
<keyword evidence="2 6" id="KW-0378">Hydrolase</keyword>
<sequence>MIDKNHHHPSGGSPVKKLENGWQEALITEYFENGGATIYIPRIINGWLDQEHHSIGSATKKNHHHLQQHQRGKVCVLSIDGGGMRGIIPAKLLAHLERLLQLKTGDSSARIVDFFDIVAGSNVGGMIGTMLFTGKGGSDSNRPLFSAEEAWSIIAHKGRSIFKRRIEELKAPASKKNPAAAATGTVPGATPRGTAGCTGPKFSTDGLDAVLRDMLGDRTLRDTLKPVLVPCYDLATSAPFLFSRAGALESAAWDFRLSDVCRAASATPGLFPPAAVASVDGTTRCTAVDAGMVMNNPAAAAMTHVLHNGEEFPAVRDAGDVLLLSLGSGVFERRYDKGVADWGPCQWARPAAEIVLDNVSDMVDQMLAMAYASSAGRENYLRLQVSSSKSRTVMPASGYPAESDDPSDSNIKRLASVADELLEQKAMEHMGFGGMRALQQTNAERLDWFAEQLIQEQRARALRSSPTVLLKKPKPH</sequence>